<dbReference type="STRING" id="1470434.AZF00_04995"/>
<dbReference type="AlphaFoldDB" id="A0A127M3B4"/>
<proteinExistence type="predicted"/>
<name>A0A127M3B4_9GAMM</name>
<evidence type="ECO:0000313" key="3">
    <source>
        <dbReference type="Proteomes" id="UP000074119"/>
    </source>
</evidence>
<dbReference type="RefSeq" id="WP_008246436.1">
    <property type="nucleotide sequence ID" value="NZ_CP014544.1"/>
</dbReference>
<dbReference type="KEGG" id="zal:AZF00_04995"/>
<organism evidence="2 3">
    <name type="scientific">Zhongshania aliphaticivorans</name>
    <dbReference type="NCBI Taxonomy" id="1470434"/>
    <lineage>
        <taxon>Bacteria</taxon>
        <taxon>Pseudomonadati</taxon>
        <taxon>Pseudomonadota</taxon>
        <taxon>Gammaproteobacteria</taxon>
        <taxon>Cellvibrionales</taxon>
        <taxon>Spongiibacteraceae</taxon>
        <taxon>Zhongshania</taxon>
    </lineage>
</organism>
<sequence>MMVYSTLLKTCVLAASVWLTACASSPQAIQLSPKFSEPSARIGNNSPVHVRVSDQRQNKVLGSRGGTYRETSVVTIANDLSLAVEKPLAKHMAAMGYDTDSLRADTADLHVIFESLVYNHPKEDGVGYDMDMLAVVNVVASRGNERYEGRYRVKRKQKFFNAPSESHNAELVNGLVVEVLNSMFEDPKLVGFLRKN</sequence>
<evidence type="ECO:0000256" key="1">
    <source>
        <dbReference type="SAM" id="SignalP"/>
    </source>
</evidence>
<keyword evidence="1" id="KW-0732">Signal</keyword>
<gene>
    <name evidence="2" type="ORF">AZF00_04995</name>
</gene>
<evidence type="ECO:0008006" key="4">
    <source>
        <dbReference type="Google" id="ProtNLM"/>
    </source>
</evidence>
<dbReference type="EMBL" id="CP014544">
    <property type="protein sequence ID" value="AMO67691.1"/>
    <property type="molecule type" value="Genomic_DNA"/>
</dbReference>
<feature type="chain" id="PRO_5007274968" description="Lipoprotein" evidence="1">
    <location>
        <begin position="24"/>
        <end position="196"/>
    </location>
</feature>
<feature type="signal peptide" evidence="1">
    <location>
        <begin position="1"/>
        <end position="23"/>
    </location>
</feature>
<reference evidence="2 3" key="1">
    <citation type="submission" date="2015-12" db="EMBL/GenBank/DDBJ databases">
        <authorList>
            <person name="Shamseldin A."/>
            <person name="Moawad H."/>
            <person name="Abd El-Rahim W.M."/>
            <person name="Sadowsky M.J."/>
        </authorList>
    </citation>
    <scope>NUCLEOTIDE SEQUENCE [LARGE SCALE GENOMIC DNA]</scope>
    <source>
        <strain evidence="2 3">SM2</strain>
    </source>
</reference>
<dbReference type="Pfam" id="PF03923">
    <property type="entry name" value="Lipoprotein_16"/>
    <property type="match status" value="1"/>
</dbReference>
<dbReference type="InterPro" id="IPR005619">
    <property type="entry name" value="Uncharacterised_YajG"/>
</dbReference>
<accession>A0A127M3B4</accession>
<protein>
    <recommendedName>
        <fullName evidence="4">Lipoprotein</fullName>
    </recommendedName>
</protein>
<evidence type="ECO:0000313" key="2">
    <source>
        <dbReference type="EMBL" id="AMO67691.1"/>
    </source>
</evidence>
<dbReference type="Proteomes" id="UP000074119">
    <property type="component" value="Chromosome"/>
</dbReference>